<dbReference type="SUPFAM" id="SSF51621">
    <property type="entry name" value="Phosphoenolpyruvate/pyruvate domain"/>
    <property type="match status" value="1"/>
</dbReference>
<name>A0A2N2E8U4_9BACT</name>
<evidence type="ECO:0000313" key="19">
    <source>
        <dbReference type="EMBL" id="PKM91164.1"/>
    </source>
</evidence>
<evidence type="ECO:0000256" key="10">
    <source>
        <dbReference type="ARBA" id="ARBA00022777"/>
    </source>
</evidence>
<dbReference type="InterPro" id="IPR008279">
    <property type="entry name" value="PEP-util_enz_mobile_dom"/>
</dbReference>
<evidence type="ECO:0000256" key="3">
    <source>
        <dbReference type="ARBA" id="ARBA00004742"/>
    </source>
</evidence>
<evidence type="ECO:0000256" key="2">
    <source>
        <dbReference type="ARBA" id="ARBA00002988"/>
    </source>
</evidence>
<feature type="domain" description="PEP-utilising enzyme mobile" evidence="16">
    <location>
        <begin position="380"/>
        <end position="451"/>
    </location>
</feature>
<keyword evidence="9 15" id="KW-0547">Nucleotide-binding</keyword>
<dbReference type="PROSITE" id="PS00742">
    <property type="entry name" value="PEP_ENZYMES_2"/>
    <property type="match status" value="1"/>
</dbReference>
<comment type="similarity">
    <text evidence="4 15">Belongs to the PEP-utilizing enzyme family.</text>
</comment>
<keyword evidence="8 15" id="KW-0479">Metal-binding</keyword>
<dbReference type="UniPathway" id="UPA00138"/>
<dbReference type="InterPro" id="IPR036637">
    <property type="entry name" value="Phosphohistidine_dom_sf"/>
</dbReference>
<dbReference type="InterPro" id="IPR002192">
    <property type="entry name" value="PPDK_AMP/ATP-bd"/>
</dbReference>
<accession>A0A2N2E8U4</accession>
<proteinExistence type="inferred from homology"/>
<dbReference type="Gene3D" id="3.30.470.20">
    <property type="entry name" value="ATP-grasp fold, B domain"/>
    <property type="match status" value="1"/>
</dbReference>
<dbReference type="GO" id="GO:0005524">
    <property type="term" value="F:ATP binding"/>
    <property type="evidence" value="ECO:0007669"/>
    <property type="project" value="UniProtKB-KW"/>
</dbReference>
<dbReference type="EC" id="2.7.9.2" evidence="5 15"/>
<evidence type="ECO:0000259" key="18">
    <source>
        <dbReference type="Pfam" id="PF02896"/>
    </source>
</evidence>
<dbReference type="AlphaFoldDB" id="A0A2N2E8U4"/>
<reference evidence="19 20" key="1">
    <citation type="journal article" date="2017" name="ISME J.">
        <title>Potential for microbial H2 and metal transformations associated with novel bacteria and archaea in deep terrestrial subsurface sediments.</title>
        <authorList>
            <person name="Hernsdorf A.W."/>
            <person name="Amano Y."/>
            <person name="Miyakawa K."/>
            <person name="Ise K."/>
            <person name="Suzuki Y."/>
            <person name="Anantharaman K."/>
            <person name="Probst A."/>
            <person name="Burstein D."/>
            <person name="Thomas B.C."/>
            <person name="Banfield J.F."/>
        </authorList>
    </citation>
    <scope>NUCLEOTIDE SEQUENCE [LARGE SCALE GENOMIC DNA]</scope>
    <source>
        <strain evidence="19">HGW-Falkowbacteria-1</strain>
    </source>
</reference>
<dbReference type="FunFam" id="3.30.470.20:FF:000017">
    <property type="entry name" value="Phosphoenolpyruvate synthase"/>
    <property type="match status" value="1"/>
</dbReference>
<feature type="domain" description="Pyruvate phosphate dikinase AMP/ATP-binding" evidence="17">
    <location>
        <begin position="19"/>
        <end position="337"/>
    </location>
</feature>
<evidence type="ECO:0000256" key="4">
    <source>
        <dbReference type="ARBA" id="ARBA00007837"/>
    </source>
</evidence>
<evidence type="ECO:0000256" key="1">
    <source>
        <dbReference type="ARBA" id="ARBA00001946"/>
    </source>
</evidence>
<evidence type="ECO:0000256" key="14">
    <source>
        <dbReference type="ARBA" id="ARBA00047700"/>
    </source>
</evidence>
<dbReference type="Pfam" id="PF01326">
    <property type="entry name" value="PPDK_N"/>
    <property type="match status" value="1"/>
</dbReference>
<dbReference type="FunFam" id="3.30.1490.20:FF:000010">
    <property type="entry name" value="Phosphoenolpyruvate synthase"/>
    <property type="match status" value="1"/>
</dbReference>
<keyword evidence="19" id="KW-0670">Pyruvate</keyword>
<sequence>MPKQQFIKFFDELRIKDVPSVGGKNASLGEMYQTLSKKGVNVPFGFATTSSAYNYFMDKSGLKNRIREILKDLNTKDVQNLMTRGKKVREEVLKTDLPKDFEQEIIKAYKKLSSFYKRENIDVAVRSSATAEDLPDASFAGQQETYLNISGPSDLLLAVRKCIASLFTNRAISYRTDKGFDHFNIALSVGVQKMSRSDIGSSGVMFTIDTESGFKNAVLVHSIYGLGENIVQGKVNPDQFFVFKPTKKIIYRSIGKKSIKMIYNKSHENPVKDVAVSHKDQIRQSISDEQVIKLAEWGMIIEQHYNKAMDIEWAYDGLDKKLYIIQARPETVESSRNLNLLERYKISKRGKVVAQGQSVGNRIGFGTANKIMSVKDIKKFKAGQVLVTDMTDPDWEPIMKIASAIVTDKGGRTCHAAIISREMGIPCVVGTNDGSKKIKSGGNFTVSCAEGEVGFVYEGKIPFKIEKTDVGKLKRPKTKIMMNIAEPDTAFLNSFIPNDGVGLARLEFIINNYIKIHPLALLNYKKLGNAKLKKQIDEITAGYTNKSQFFVDKLAEGVAMLAAGFYPKDVIVRLSDFKTNEYANLIGGTNYEPIESNPMIGWRGASRYYSKDFLPAFKLECQALKKVRDDFGLKNVKIMIPFCRTVEEGKRVLKIMEENGLKRGQNGLEVYVMAEIPANIILAEKFAKVFDGFSIGSNDLTQLTLGIDRDSGGTLEVEGVSNEKNEAVKILIKNLITVAKKTKTKVGICGQAPSDFPDFAEFLVECGIDSISLIPDSIIKTTIIVNKKEQSTKSKIKFLGIF</sequence>
<dbReference type="InterPro" id="IPR015813">
    <property type="entry name" value="Pyrv/PenolPyrv_kinase-like_dom"/>
</dbReference>
<evidence type="ECO:0000256" key="7">
    <source>
        <dbReference type="ARBA" id="ARBA00022679"/>
    </source>
</evidence>
<evidence type="ECO:0000256" key="15">
    <source>
        <dbReference type="PIRNR" id="PIRNR000854"/>
    </source>
</evidence>
<dbReference type="GO" id="GO:0046872">
    <property type="term" value="F:metal ion binding"/>
    <property type="evidence" value="ECO:0007669"/>
    <property type="project" value="UniProtKB-KW"/>
</dbReference>
<dbReference type="PANTHER" id="PTHR43030">
    <property type="entry name" value="PHOSPHOENOLPYRUVATE SYNTHASE"/>
    <property type="match status" value="1"/>
</dbReference>
<dbReference type="SUPFAM" id="SSF56059">
    <property type="entry name" value="Glutathione synthetase ATP-binding domain-like"/>
    <property type="match status" value="1"/>
</dbReference>
<feature type="domain" description="PEP-utilising enzyme C-terminal" evidence="18">
    <location>
        <begin position="476"/>
        <end position="787"/>
    </location>
</feature>
<protein>
    <recommendedName>
        <fullName evidence="6 15">Phosphoenolpyruvate synthase</fullName>
        <shortName evidence="15">PEP synthase</shortName>
        <ecNumber evidence="5 15">2.7.9.2</ecNumber>
    </recommendedName>
    <alternativeName>
        <fullName evidence="13 15">Pyruvate, water dikinase</fullName>
    </alternativeName>
</protein>
<dbReference type="InterPro" id="IPR000121">
    <property type="entry name" value="PEP_util_C"/>
</dbReference>
<dbReference type="NCBIfam" id="TIGR01418">
    <property type="entry name" value="PEP_synth"/>
    <property type="match status" value="1"/>
</dbReference>
<dbReference type="SUPFAM" id="SSF52009">
    <property type="entry name" value="Phosphohistidine domain"/>
    <property type="match status" value="1"/>
</dbReference>
<dbReference type="Pfam" id="PF02896">
    <property type="entry name" value="PEP-utilizers_C"/>
    <property type="match status" value="1"/>
</dbReference>
<dbReference type="PIRSF" id="PIRSF000854">
    <property type="entry name" value="PEP_synthase"/>
    <property type="match status" value="1"/>
</dbReference>
<keyword evidence="12 15" id="KW-0460">Magnesium</keyword>
<evidence type="ECO:0000256" key="12">
    <source>
        <dbReference type="ARBA" id="ARBA00022842"/>
    </source>
</evidence>
<dbReference type="Gene3D" id="3.20.20.60">
    <property type="entry name" value="Phosphoenolpyruvate-binding domains"/>
    <property type="match status" value="1"/>
</dbReference>
<evidence type="ECO:0000256" key="8">
    <source>
        <dbReference type="ARBA" id="ARBA00022723"/>
    </source>
</evidence>
<dbReference type="Pfam" id="PF00391">
    <property type="entry name" value="PEP-utilizers"/>
    <property type="match status" value="1"/>
</dbReference>
<comment type="pathway">
    <text evidence="3 15">Carbohydrate biosynthesis; gluconeogenesis.</text>
</comment>
<dbReference type="InterPro" id="IPR040442">
    <property type="entry name" value="Pyrv_kinase-like_dom_sf"/>
</dbReference>
<evidence type="ECO:0000256" key="5">
    <source>
        <dbReference type="ARBA" id="ARBA00011996"/>
    </source>
</evidence>
<keyword evidence="10 15" id="KW-0418">Kinase</keyword>
<dbReference type="Gene3D" id="3.50.30.10">
    <property type="entry name" value="Phosphohistidine domain"/>
    <property type="match status" value="1"/>
</dbReference>
<dbReference type="Gene3D" id="3.30.1490.20">
    <property type="entry name" value="ATP-grasp fold, A domain"/>
    <property type="match status" value="1"/>
</dbReference>
<keyword evidence="7 15" id="KW-0808">Transferase</keyword>
<dbReference type="InterPro" id="IPR023151">
    <property type="entry name" value="PEP_util_CS"/>
</dbReference>
<evidence type="ECO:0000313" key="20">
    <source>
        <dbReference type="Proteomes" id="UP000233517"/>
    </source>
</evidence>
<dbReference type="InterPro" id="IPR013815">
    <property type="entry name" value="ATP_grasp_subdomain_1"/>
</dbReference>
<evidence type="ECO:0000259" key="17">
    <source>
        <dbReference type="Pfam" id="PF01326"/>
    </source>
</evidence>
<evidence type="ECO:0000256" key="13">
    <source>
        <dbReference type="ARBA" id="ARBA00033470"/>
    </source>
</evidence>
<organism evidence="19 20">
    <name type="scientific">Candidatus Falkowbacteria bacterium HGW-Falkowbacteria-1</name>
    <dbReference type="NCBI Taxonomy" id="2013768"/>
    <lineage>
        <taxon>Bacteria</taxon>
        <taxon>Candidatus Falkowiibacteriota</taxon>
    </lineage>
</organism>
<dbReference type="NCBIfam" id="NF005057">
    <property type="entry name" value="PRK06464.1"/>
    <property type="match status" value="1"/>
</dbReference>
<dbReference type="GO" id="GO:0006094">
    <property type="term" value="P:gluconeogenesis"/>
    <property type="evidence" value="ECO:0007669"/>
    <property type="project" value="UniProtKB-UniPathway"/>
</dbReference>
<dbReference type="PROSITE" id="PS00370">
    <property type="entry name" value="PEP_ENZYMES_PHOS_SITE"/>
    <property type="match status" value="1"/>
</dbReference>
<evidence type="ECO:0000256" key="6">
    <source>
        <dbReference type="ARBA" id="ARBA00021623"/>
    </source>
</evidence>
<comment type="catalytic activity">
    <reaction evidence="14 15">
        <text>pyruvate + ATP + H2O = phosphoenolpyruvate + AMP + phosphate + 2 H(+)</text>
        <dbReference type="Rhea" id="RHEA:11364"/>
        <dbReference type="ChEBI" id="CHEBI:15361"/>
        <dbReference type="ChEBI" id="CHEBI:15377"/>
        <dbReference type="ChEBI" id="CHEBI:15378"/>
        <dbReference type="ChEBI" id="CHEBI:30616"/>
        <dbReference type="ChEBI" id="CHEBI:43474"/>
        <dbReference type="ChEBI" id="CHEBI:58702"/>
        <dbReference type="ChEBI" id="CHEBI:456215"/>
        <dbReference type="EC" id="2.7.9.2"/>
    </reaction>
</comment>
<keyword evidence="11 15" id="KW-0067">ATP-binding</keyword>
<dbReference type="GO" id="GO:0008986">
    <property type="term" value="F:pyruvate, water dikinase activity"/>
    <property type="evidence" value="ECO:0007669"/>
    <property type="project" value="UniProtKB-EC"/>
</dbReference>
<evidence type="ECO:0000259" key="16">
    <source>
        <dbReference type="Pfam" id="PF00391"/>
    </source>
</evidence>
<comment type="caution">
    <text evidence="19">The sequence shown here is derived from an EMBL/GenBank/DDBJ whole genome shotgun (WGS) entry which is preliminary data.</text>
</comment>
<dbReference type="InterPro" id="IPR006319">
    <property type="entry name" value="PEP_synth"/>
</dbReference>
<dbReference type="InterPro" id="IPR018274">
    <property type="entry name" value="PEP_util_AS"/>
</dbReference>
<dbReference type="Proteomes" id="UP000233517">
    <property type="component" value="Unassembled WGS sequence"/>
</dbReference>
<comment type="function">
    <text evidence="2 15">Catalyzes the phosphorylation of pyruvate to phosphoenolpyruvate.</text>
</comment>
<gene>
    <name evidence="19" type="ORF">CVU82_03895</name>
</gene>
<evidence type="ECO:0000256" key="9">
    <source>
        <dbReference type="ARBA" id="ARBA00022741"/>
    </source>
</evidence>
<dbReference type="EMBL" id="PHAI01000003">
    <property type="protein sequence ID" value="PKM91164.1"/>
    <property type="molecule type" value="Genomic_DNA"/>
</dbReference>
<comment type="cofactor">
    <cofactor evidence="1 15">
        <name>Mg(2+)</name>
        <dbReference type="ChEBI" id="CHEBI:18420"/>
    </cofactor>
</comment>
<evidence type="ECO:0000256" key="11">
    <source>
        <dbReference type="ARBA" id="ARBA00022840"/>
    </source>
</evidence>
<dbReference type="PANTHER" id="PTHR43030:SF1">
    <property type="entry name" value="PHOSPHOENOLPYRUVATE SYNTHASE"/>
    <property type="match status" value="1"/>
</dbReference>